<sequence>MYYAKDDTKTKYKICLFIHYSISDSVPHYVKIYINQLSNHFDEVKILTNNKNIGNEDCSFKKNVCFWYNQNQGYDFGMFYQFIEITDLSCYSQIACINDSNVLLNKLDKVMNWGNATDSDFWGIIDSDEKPWFSSHSNNYHIQSHFMIFNKKAIDKLPGFFRDLNVPGIFNEKNIKKLRRLVIDKWEIGLSQYFLNERLKVASFIESKQLILKYQPKKQNITHSLYYELAAEGYPLLKKKVVWEKKKRFKNDTPLWMQTIKQFGNSDYETNKIIDELLQVP</sequence>
<protein>
    <submittedName>
        <fullName evidence="1">Uncharacterized protein</fullName>
    </submittedName>
</protein>
<accession>A0A3B0U3Y3</accession>
<organism evidence="1">
    <name type="scientific">hydrothermal vent metagenome</name>
    <dbReference type="NCBI Taxonomy" id="652676"/>
    <lineage>
        <taxon>unclassified sequences</taxon>
        <taxon>metagenomes</taxon>
        <taxon>ecological metagenomes</taxon>
    </lineage>
</organism>
<name>A0A3B0U3Y3_9ZZZZ</name>
<evidence type="ECO:0000313" key="1">
    <source>
        <dbReference type="EMBL" id="VAW20337.1"/>
    </source>
</evidence>
<dbReference type="EMBL" id="UOEP01000118">
    <property type="protein sequence ID" value="VAW20337.1"/>
    <property type="molecule type" value="Genomic_DNA"/>
</dbReference>
<feature type="non-terminal residue" evidence="1">
    <location>
        <position position="281"/>
    </location>
</feature>
<dbReference type="AlphaFoldDB" id="A0A3B0U3Y3"/>
<gene>
    <name evidence="1" type="ORF">MNBD_BACTEROID01-809</name>
</gene>
<reference evidence="1" key="1">
    <citation type="submission" date="2018-06" db="EMBL/GenBank/DDBJ databases">
        <authorList>
            <person name="Zhirakovskaya E."/>
        </authorList>
    </citation>
    <scope>NUCLEOTIDE SEQUENCE</scope>
</reference>
<proteinExistence type="predicted"/>